<comment type="similarity">
    <text evidence="1">Belongs to the SAPAP family.</text>
</comment>
<feature type="compositionally biased region" description="Basic and acidic residues" evidence="2">
    <location>
        <begin position="67"/>
        <end position="76"/>
    </location>
</feature>
<dbReference type="Pfam" id="PF03359">
    <property type="entry name" value="GKAP"/>
    <property type="match status" value="1"/>
</dbReference>
<accession>A0ABN7SDX4</accession>
<sequence>MGARSSKPQPSARVVESGSKWFNSVFKGLKRKDSSKSRDSKSRKSSKDSRSSRRVSQDPSAFADFQVEEKSLEKNDQMQPDATDINGNEVDAGSKLPLKRESNTSEEETARDAPPQVETGELNLSESLPIPKIQPSNLSSSDAQHLENENDQPLDDSMTRPLALDDVPNIDDSAKATPRSYDDIPVGTVFAFQKEKTTESPSANHTNSEVSAATTRRGSRGSAKSSGSSSESSNRVISNEMKNDSSEKREKGEKNATHEKADELLQELNSTISQILAAATEVEAFLTTEPSEIPLDIKDEITAVVGGCRLLCQDKLGKQFRNLCLKAKGELPLKKDEVAPPTEEDLVGFWELVNIQVDQMKEKCQNIKKLKENSWQVEKKEAPKKVVKKKAGKTPAKKSPAQIEAQKKRDEERKARLAALRAKKIEMNSNQKNDLDGGD</sequence>
<dbReference type="InterPro" id="IPR005026">
    <property type="entry name" value="SAPAP"/>
</dbReference>
<feature type="compositionally biased region" description="Polar residues" evidence="2">
    <location>
        <begin position="199"/>
        <end position="214"/>
    </location>
</feature>
<feature type="compositionally biased region" description="Polar residues" evidence="2">
    <location>
        <begin position="134"/>
        <end position="143"/>
    </location>
</feature>
<dbReference type="Proteomes" id="UP001158576">
    <property type="component" value="Chromosome XSR"/>
</dbReference>
<feature type="region of interest" description="Disordered" evidence="2">
    <location>
        <begin position="25"/>
        <end position="258"/>
    </location>
</feature>
<feature type="compositionally biased region" description="Basic residues" evidence="2">
    <location>
        <begin position="385"/>
        <end position="396"/>
    </location>
</feature>
<feature type="compositionally biased region" description="Low complexity" evidence="2">
    <location>
        <begin position="220"/>
        <end position="233"/>
    </location>
</feature>
<proteinExistence type="inferred from homology"/>
<evidence type="ECO:0000256" key="1">
    <source>
        <dbReference type="ARBA" id="ARBA00008839"/>
    </source>
</evidence>
<organism evidence="3 4">
    <name type="scientific">Oikopleura dioica</name>
    <name type="common">Tunicate</name>
    <dbReference type="NCBI Taxonomy" id="34765"/>
    <lineage>
        <taxon>Eukaryota</taxon>
        <taxon>Metazoa</taxon>
        <taxon>Chordata</taxon>
        <taxon>Tunicata</taxon>
        <taxon>Appendicularia</taxon>
        <taxon>Copelata</taxon>
        <taxon>Oikopleuridae</taxon>
        <taxon>Oikopleura</taxon>
    </lineage>
</organism>
<dbReference type="PANTHER" id="PTHR12353:SF1">
    <property type="entry name" value="DISKS LARGE-ASSOCIATED PROTEIN 5"/>
    <property type="match status" value="1"/>
</dbReference>
<feature type="compositionally biased region" description="Basic and acidic residues" evidence="2">
    <location>
        <begin position="405"/>
        <end position="415"/>
    </location>
</feature>
<dbReference type="EMBL" id="OU015569">
    <property type="protein sequence ID" value="CAG5094645.1"/>
    <property type="molecule type" value="Genomic_DNA"/>
</dbReference>
<feature type="region of interest" description="Disordered" evidence="2">
    <location>
        <begin position="378"/>
        <end position="415"/>
    </location>
</feature>
<reference evidence="3 4" key="1">
    <citation type="submission" date="2021-04" db="EMBL/GenBank/DDBJ databases">
        <authorList>
            <person name="Bliznina A."/>
        </authorList>
    </citation>
    <scope>NUCLEOTIDE SEQUENCE [LARGE SCALE GENOMIC DNA]</scope>
</reference>
<feature type="compositionally biased region" description="Basic and acidic residues" evidence="2">
    <location>
        <begin position="31"/>
        <end position="51"/>
    </location>
</feature>
<evidence type="ECO:0000313" key="4">
    <source>
        <dbReference type="Proteomes" id="UP001158576"/>
    </source>
</evidence>
<keyword evidence="4" id="KW-1185">Reference proteome</keyword>
<name>A0ABN7SDX4_OIKDI</name>
<evidence type="ECO:0000256" key="2">
    <source>
        <dbReference type="SAM" id="MobiDB-lite"/>
    </source>
</evidence>
<protein>
    <submittedName>
        <fullName evidence="3">Oidioi.mRNA.OKI2018_I69.XSR.g13740.t2.cds</fullName>
    </submittedName>
</protein>
<evidence type="ECO:0000313" key="3">
    <source>
        <dbReference type="EMBL" id="CAG5094645.1"/>
    </source>
</evidence>
<gene>
    <name evidence="3" type="ORF">OKIOD_LOCUS5298</name>
</gene>
<dbReference type="PANTHER" id="PTHR12353">
    <property type="entry name" value="DISKS LARGE-ASSOCIATED PROTEIN DAP SAP90/PSD-95-ASSOCIATED PROTEIN"/>
    <property type="match status" value="1"/>
</dbReference>
<feature type="compositionally biased region" description="Basic and acidic residues" evidence="2">
    <location>
        <begin position="241"/>
        <end position="258"/>
    </location>
</feature>
<feature type="compositionally biased region" description="Basic and acidic residues" evidence="2">
    <location>
        <begin position="98"/>
        <end position="111"/>
    </location>
</feature>